<evidence type="ECO:0000313" key="1">
    <source>
        <dbReference type="EMBL" id="JAH54701.1"/>
    </source>
</evidence>
<protein>
    <submittedName>
        <fullName evidence="1">Uncharacterized protein</fullName>
    </submittedName>
</protein>
<organism evidence="1">
    <name type="scientific">Anguilla anguilla</name>
    <name type="common">European freshwater eel</name>
    <name type="synonym">Muraena anguilla</name>
    <dbReference type="NCBI Taxonomy" id="7936"/>
    <lineage>
        <taxon>Eukaryota</taxon>
        <taxon>Metazoa</taxon>
        <taxon>Chordata</taxon>
        <taxon>Craniata</taxon>
        <taxon>Vertebrata</taxon>
        <taxon>Euteleostomi</taxon>
        <taxon>Actinopterygii</taxon>
        <taxon>Neopterygii</taxon>
        <taxon>Teleostei</taxon>
        <taxon>Anguilliformes</taxon>
        <taxon>Anguillidae</taxon>
        <taxon>Anguilla</taxon>
    </lineage>
</organism>
<dbReference type="AlphaFoldDB" id="A0A0E9TM51"/>
<proteinExistence type="predicted"/>
<dbReference type="EMBL" id="GBXM01053876">
    <property type="protein sequence ID" value="JAH54701.1"/>
    <property type="molecule type" value="Transcribed_RNA"/>
</dbReference>
<reference evidence="1" key="1">
    <citation type="submission" date="2014-11" db="EMBL/GenBank/DDBJ databases">
        <authorList>
            <person name="Amaro Gonzalez C."/>
        </authorList>
    </citation>
    <scope>NUCLEOTIDE SEQUENCE</scope>
</reference>
<reference evidence="1" key="2">
    <citation type="journal article" date="2015" name="Fish Shellfish Immunol.">
        <title>Early steps in the European eel (Anguilla anguilla)-Vibrio vulnificus interaction in the gills: Role of the RtxA13 toxin.</title>
        <authorList>
            <person name="Callol A."/>
            <person name="Pajuelo D."/>
            <person name="Ebbesson L."/>
            <person name="Teles M."/>
            <person name="MacKenzie S."/>
            <person name="Amaro C."/>
        </authorList>
    </citation>
    <scope>NUCLEOTIDE SEQUENCE</scope>
</reference>
<sequence length="31" mass="3618">MSSGLRDKKLNCLAIMTIVMDKSMEFWENIL</sequence>
<accession>A0A0E9TM51</accession>
<name>A0A0E9TM51_ANGAN</name>